<organism evidence="1 2">
    <name type="scientific">Populus alba</name>
    <name type="common">White poplar</name>
    <dbReference type="NCBI Taxonomy" id="43335"/>
    <lineage>
        <taxon>Eukaryota</taxon>
        <taxon>Viridiplantae</taxon>
        <taxon>Streptophyta</taxon>
        <taxon>Embryophyta</taxon>
        <taxon>Tracheophyta</taxon>
        <taxon>Spermatophyta</taxon>
        <taxon>Magnoliopsida</taxon>
        <taxon>eudicotyledons</taxon>
        <taxon>Gunneridae</taxon>
        <taxon>Pentapetalae</taxon>
        <taxon>rosids</taxon>
        <taxon>fabids</taxon>
        <taxon>Malpighiales</taxon>
        <taxon>Salicaceae</taxon>
        <taxon>Saliceae</taxon>
        <taxon>Populus</taxon>
    </lineage>
</organism>
<keyword evidence="2" id="KW-1185">Reference proteome</keyword>
<evidence type="ECO:0000313" key="1">
    <source>
        <dbReference type="EMBL" id="KAL3581000.1"/>
    </source>
</evidence>
<protein>
    <submittedName>
        <fullName evidence="1">Uncharacterized protein</fullName>
    </submittedName>
</protein>
<comment type="caution">
    <text evidence="1">The sequence shown here is derived from an EMBL/GenBank/DDBJ whole genome shotgun (WGS) entry which is preliminary data.</text>
</comment>
<gene>
    <name evidence="1" type="ORF">D5086_018835</name>
</gene>
<evidence type="ECO:0000313" key="2">
    <source>
        <dbReference type="Proteomes" id="UP000309997"/>
    </source>
</evidence>
<reference evidence="1 2" key="1">
    <citation type="journal article" date="2024" name="Plant Biotechnol. J.">
        <title>Genome and CRISPR/Cas9 system of a widespread forest tree (Populus alba) in the world.</title>
        <authorList>
            <person name="Liu Y.J."/>
            <person name="Jiang P.F."/>
            <person name="Han X.M."/>
            <person name="Li X.Y."/>
            <person name="Wang H.M."/>
            <person name="Wang Y.J."/>
            <person name="Wang X.X."/>
            <person name="Zeng Q.Y."/>
        </authorList>
    </citation>
    <scope>NUCLEOTIDE SEQUENCE [LARGE SCALE GENOMIC DNA]</scope>
    <source>
        <strain evidence="2">cv. PAL-ZL1</strain>
    </source>
</reference>
<sequence length="857" mass="95777">MAFECQKSTEVSKSLAICVEKSNSNTEHLEISESPLDCYPKKGILSSLSSKQLSCNDVLLNYRRSITDLPPALISEILSCLDPQELGIVSCVSRVLNSLATENSVWKEVYSERWGLPIVPAPLGAGVSNEKSWKELFVEREYRSKIFLSRYSIDTLHGHTEAVRTVSLLASAKLIFTSGYDMIVRMWDMEDGLYIASSRPLGCTIRAVAADTKLLVAGGTDGFIQGWRAVEGLKHLFDLKSSEVPNTEFRIWEHEGPITSLALDPTRIYSGSWDMTVRIWDRSSLECIKILRHGDWVWSLVPHDTTVASTSGSDVYVWDTNSGTLLTVIHSAHVGPVYSLAFEFPWLVSASSDGRLSLVDVRKLLRTNRRSLRKNVSRVTDMDRNNVEPPQRMLHGFGPNLFSVDVGADRILDLHWLWASTKINPRPHFLFNPVKNPILPPLSTKETLFHPRNTPKTASRNKEGTKERQSFMAKRLEIRTTSSRRRAAMVFLYLLLAILLSSSGRVHGQFLPNTPSVMENGSHVSALYLMGDSSVDCGKNSLFYPLLRRNLSLLPCNGSDSTLLPHLLAQKMGLPNSQPFNGQDGSMEGLRNGVNYGSAHATIISPISQSHSSFNQQLRQVYETFQLLQLQLRQDIAQDFIKSSMFYLSFGKDDYVDLFLRNSSGVMLKYSGQEFARILVNQMVHAIRTLYDANVRKIISTGILPLGCTPRVVWEWYNSTAIHHGTGCVEEVNELVLQYNTMLNEHIVELNLELPDAQIIFCDVYQGMMEVITNPTLYGFRDTKNACCGLGLHGAEIGCVSAETACDQSSAHVWWDLYNPTQALNSLLADSAWSGHPLPGICRPITVQELVSTSHLT</sequence>
<accession>A0ACC4BQX1</accession>
<proteinExistence type="predicted"/>
<name>A0ACC4BQX1_POPAL</name>
<dbReference type="Proteomes" id="UP000309997">
    <property type="component" value="Unassembled WGS sequence"/>
</dbReference>
<dbReference type="EMBL" id="RCHU02000009">
    <property type="protein sequence ID" value="KAL3581000.1"/>
    <property type="molecule type" value="Genomic_DNA"/>
</dbReference>